<gene>
    <name evidence="4" type="ORF">FOT42_005805</name>
</gene>
<dbReference type="PANTHER" id="PTHR37299">
    <property type="entry name" value="TRANSCRIPTIONAL REGULATOR-RELATED"/>
    <property type="match status" value="1"/>
</dbReference>
<evidence type="ECO:0000313" key="5">
    <source>
        <dbReference type="Proteomes" id="UP000319204"/>
    </source>
</evidence>
<dbReference type="InterPro" id="IPR007492">
    <property type="entry name" value="LytTR_DNA-bd_dom"/>
</dbReference>
<dbReference type="Pfam" id="PF00072">
    <property type="entry name" value="Response_reg"/>
    <property type="match status" value="1"/>
</dbReference>
<dbReference type="InterPro" id="IPR001789">
    <property type="entry name" value="Sig_transdc_resp-reg_receiver"/>
</dbReference>
<feature type="modified residue" description="4-aspartylphosphate" evidence="1">
    <location>
        <position position="53"/>
    </location>
</feature>
<dbReference type="SMART" id="SM00448">
    <property type="entry name" value="REC"/>
    <property type="match status" value="1"/>
</dbReference>
<dbReference type="Pfam" id="PF04397">
    <property type="entry name" value="LytTR"/>
    <property type="match status" value="1"/>
</dbReference>
<dbReference type="InterPro" id="IPR011006">
    <property type="entry name" value="CheY-like_superfamily"/>
</dbReference>
<reference evidence="4" key="1">
    <citation type="submission" date="2019-10" db="EMBL/GenBank/DDBJ databases">
        <title>Muricauda hadale sp. nov., a piezophilic bacterium isolated from hadopelagic water of the Mariana Trench.</title>
        <authorList>
            <person name="Wei Y."/>
        </authorList>
    </citation>
    <scope>NUCLEOTIDE SEQUENCE [LARGE SCALE GENOMIC DNA]</scope>
    <source>
        <strain evidence="4">MT-229</strain>
    </source>
</reference>
<evidence type="ECO:0000259" key="2">
    <source>
        <dbReference type="PROSITE" id="PS50110"/>
    </source>
</evidence>
<keyword evidence="1" id="KW-0597">Phosphoprotein</keyword>
<evidence type="ECO:0000256" key="1">
    <source>
        <dbReference type="PROSITE-ProRule" id="PRU00169"/>
    </source>
</evidence>
<dbReference type="OrthoDB" id="2168082at2"/>
<organism evidence="4 5">
    <name type="scientific">Flagellimonas hadalis</name>
    <dbReference type="NCBI Taxonomy" id="2597517"/>
    <lineage>
        <taxon>Bacteria</taxon>
        <taxon>Pseudomonadati</taxon>
        <taxon>Bacteroidota</taxon>
        <taxon>Flavobacteriia</taxon>
        <taxon>Flavobacteriales</taxon>
        <taxon>Flavobacteriaceae</taxon>
        <taxon>Flagellimonas</taxon>
    </lineage>
</organism>
<evidence type="ECO:0000259" key="3">
    <source>
        <dbReference type="PROSITE" id="PS50930"/>
    </source>
</evidence>
<dbReference type="PANTHER" id="PTHR37299:SF1">
    <property type="entry name" value="STAGE 0 SPORULATION PROTEIN A HOMOLOG"/>
    <property type="match status" value="1"/>
</dbReference>
<feature type="domain" description="HTH LytTR-type" evidence="3">
    <location>
        <begin position="131"/>
        <end position="231"/>
    </location>
</feature>
<dbReference type="InterPro" id="IPR046947">
    <property type="entry name" value="LytR-like"/>
</dbReference>
<evidence type="ECO:0000313" key="4">
    <source>
        <dbReference type="EMBL" id="KAB5490942.1"/>
    </source>
</evidence>
<dbReference type="AlphaFoldDB" id="A0A5N5IZ18"/>
<feature type="domain" description="Response regulatory" evidence="2">
    <location>
        <begin position="2"/>
        <end position="113"/>
    </location>
</feature>
<sequence>MRCIIVEDQPPAQRILKKFIDEVPALELVGVFSDGIQAMEFLNAEPVHLMFLDIHLPKINGLDFLKSIPEPPQVILTTAFSEYALEGYDLNVVDYLLKPFSFQRFLQAVNKVGVKQENGPSVNANMPISEIYVKSSHEHIKVLVKDIYTISSDSDYTEIHLKNKKILSNEPLRHWLDILGAGQFYQVHKSHIINTQKIDRISGNMVLLTDGSKIPLGRAYKDHFLKSILQQ</sequence>
<accession>A0A5N5IZ18</accession>
<dbReference type="Gene3D" id="3.40.50.2300">
    <property type="match status" value="1"/>
</dbReference>
<name>A0A5N5IZ18_9FLAO</name>
<dbReference type="Gene3D" id="2.40.50.1020">
    <property type="entry name" value="LytTr DNA-binding domain"/>
    <property type="match status" value="1"/>
</dbReference>
<dbReference type="PROSITE" id="PS50110">
    <property type="entry name" value="RESPONSE_REGULATORY"/>
    <property type="match status" value="1"/>
</dbReference>
<comment type="caution">
    <text evidence="4">The sequence shown here is derived from an EMBL/GenBank/DDBJ whole genome shotgun (WGS) entry which is preliminary data.</text>
</comment>
<dbReference type="GO" id="GO:0003677">
    <property type="term" value="F:DNA binding"/>
    <property type="evidence" value="ECO:0007669"/>
    <property type="project" value="InterPro"/>
</dbReference>
<proteinExistence type="predicted"/>
<keyword evidence="5" id="KW-1185">Reference proteome</keyword>
<dbReference type="SMART" id="SM00850">
    <property type="entry name" value="LytTR"/>
    <property type="match status" value="1"/>
</dbReference>
<dbReference type="Proteomes" id="UP000319204">
    <property type="component" value="Unassembled WGS sequence"/>
</dbReference>
<protein>
    <submittedName>
        <fullName evidence="4">Response regulator transcription factor</fullName>
    </submittedName>
</protein>
<dbReference type="GO" id="GO:0000156">
    <property type="term" value="F:phosphorelay response regulator activity"/>
    <property type="evidence" value="ECO:0007669"/>
    <property type="project" value="InterPro"/>
</dbReference>
<dbReference type="SUPFAM" id="SSF52172">
    <property type="entry name" value="CheY-like"/>
    <property type="match status" value="1"/>
</dbReference>
<dbReference type="RefSeq" id="WP_151889632.1">
    <property type="nucleotide sequence ID" value="NZ_VNIK02000002.1"/>
</dbReference>
<dbReference type="EMBL" id="VNIK02000002">
    <property type="protein sequence ID" value="KAB5490942.1"/>
    <property type="molecule type" value="Genomic_DNA"/>
</dbReference>
<dbReference type="PROSITE" id="PS50930">
    <property type="entry name" value="HTH_LYTTR"/>
    <property type="match status" value="1"/>
</dbReference>